<comment type="caution">
    <text evidence="5">The sequence shown here is derived from an EMBL/GenBank/DDBJ whole genome shotgun (WGS) entry which is preliminary data.</text>
</comment>
<evidence type="ECO:0000313" key="6">
    <source>
        <dbReference type="Proteomes" id="UP000295285"/>
    </source>
</evidence>
<dbReference type="Pfam" id="PF00005">
    <property type="entry name" value="ABC_tran"/>
    <property type="match status" value="1"/>
</dbReference>
<feature type="domain" description="ABC transporter" evidence="4">
    <location>
        <begin position="2"/>
        <end position="217"/>
    </location>
</feature>
<reference evidence="5 6" key="1">
    <citation type="submission" date="2019-03" db="EMBL/GenBank/DDBJ databases">
        <title>Above-ground endophytic microbial communities from plants in different locations in the United States.</title>
        <authorList>
            <person name="Frank C."/>
        </authorList>
    </citation>
    <scope>NUCLEOTIDE SEQUENCE [LARGE SCALE GENOMIC DNA]</scope>
    <source>
        <strain evidence="5 6">LP_2_YM</strain>
    </source>
</reference>
<dbReference type="AlphaFoldDB" id="A0A4R4B3B0"/>
<dbReference type="SUPFAM" id="SSF52540">
    <property type="entry name" value="P-loop containing nucleoside triphosphate hydrolases"/>
    <property type="match status" value="1"/>
</dbReference>
<dbReference type="InterPro" id="IPR003439">
    <property type="entry name" value="ABC_transporter-like_ATP-bd"/>
</dbReference>
<keyword evidence="2" id="KW-0547">Nucleotide-binding</keyword>
<dbReference type="PROSITE" id="PS50893">
    <property type="entry name" value="ABC_TRANSPORTER_2"/>
    <property type="match status" value="1"/>
</dbReference>
<name>A0A4R4B3B0_BACTU</name>
<keyword evidence="3 5" id="KW-0067">ATP-binding</keyword>
<evidence type="ECO:0000256" key="2">
    <source>
        <dbReference type="ARBA" id="ARBA00022741"/>
    </source>
</evidence>
<dbReference type="InterPro" id="IPR027417">
    <property type="entry name" value="P-loop_NTPase"/>
</dbReference>
<sequence>MLILKNASFCIDEKFIFKKTNLTVNPYEIVSIVGKNGAGKTTLFEMICGLIQVSEGEIYFFNKQPNEETYFQELFFIPDIPLVHEYLNGREYIEFIAALYNKKIDKNDVENILTFFELESKKNQLIREYSKGMKMKVAIAAALLIKPKLLILDEPFNGLDPTSCIKLMEALKEFSKLHGSVLLSSHTLDLVEQVSDKIYHLNNHKLENVTDYNLRELFSG</sequence>
<proteinExistence type="predicted"/>
<dbReference type="GO" id="GO:0016887">
    <property type="term" value="F:ATP hydrolysis activity"/>
    <property type="evidence" value="ECO:0007669"/>
    <property type="project" value="InterPro"/>
</dbReference>
<dbReference type="PANTHER" id="PTHR42939:SF1">
    <property type="entry name" value="ABC TRANSPORTER ATP-BINDING PROTEIN ALBC-RELATED"/>
    <property type="match status" value="1"/>
</dbReference>
<evidence type="ECO:0000259" key="4">
    <source>
        <dbReference type="PROSITE" id="PS50893"/>
    </source>
</evidence>
<evidence type="ECO:0000256" key="3">
    <source>
        <dbReference type="ARBA" id="ARBA00022840"/>
    </source>
</evidence>
<dbReference type="InterPro" id="IPR017871">
    <property type="entry name" value="ABC_transporter-like_CS"/>
</dbReference>
<dbReference type="SMART" id="SM00382">
    <property type="entry name" value="AAA"/>
    <property type="match status" value="1"/>
</dbReference>
<dbReference type="InterPro" id="IPR051782">
    <property type="entry name" value="ABC_Transporter_VariousFunc"/>
</dbReference>
<evidence type="ECO:0000313" key="5">
    <source>
        <dbReference type="EMBL" id="TCW47758.1"/>
    </source>
</evidence>
<organism evidence="5 6">
    <name type="scientific">Bacillus thuringiensis</name>
    <dbReference type="NCBI Taxonomy" id="1428"/>
    <lineage>
        <taxon>Bacteria</taxon>
        <taxon>Bacillati</taxon>
        <taxon>Bacillota</taxon>
        <taxon>Bacilli</taxon>
        <taxon>Bacillales</taxon>
        <taxon>Bacillaceae</taxon>
        <taxon>Bacillus</taxon>
        <taxon>Bacillus cereus group</taxon>
    </lineage>
</organism>
<accession>A0A4R4B3B0</accession>
<dbReference type="RefSeq" id="WP_131934898.1">
    <property type="nucleotide sequence ID" value="NZ_SMDF01000024.1"/>
</dbReference>
<dbReference type="EMBL" id="SMDG01000023">
    <property type="protein sequence ID" value="TCW47758.1"/>
    <property type="molecule type" value="Genomic_DNA"/>
</dbReference>
<dbReference type="InterPro" id="IPR003593">
    <property type="entry name" value="AAA+_ATPase"/>
</dbReference>
<dbReference type="Proteomes" id="UP000295285">
    <property type="component" value="Unassembled WGS sequence"/>
</dbReference>
<dbReference type="PANTHER" id="PTHR42939">
    <property type="entry name" value="ABC TRANSPORTER ATP-BINDING PROTEIN ALBC-RELATED"/>
    <property type="match status" value="1"/>
</dbReference>
<protein>
    <submittedName>
        <fullName evidence="5">ABC-2 type transport system ATP-binding protein</fullName>
    </submittedName>
</protein>
<gene>
    <name evidence="5" type="ORF">EC910_12374</name>
</gene>
<dbReference type="CDD" id="cd03230">
    <property type="entry name" value="ABC_DR_subfamily_A"/>
    <property type="match status" value="1"/>
</dbReference>
<evidence type="ECO:0000256" key="1">
    <source>
        <dbReference type="ARBA" id="ARBA00022448"/>
    </source>
</evidence>
<dbReference type="PROSITE" id="PS00211">
    <property type="entry name" value="ABC_TRANSPORTER_1"/>
    <property type="match status" value="1"/>
</dbReference>
<keyword evidence="1" id="KW-0813">Transport</keyword>
<dbReference type="GO" id="GO:0005524">
    <property type="term" value="F:ATP binding"/>
    <property type="evidence" value="ECO:0007669"/>
    <property type="project" value="UniProtKB-KW"/>
</dbReference>
<dbReference type="Gene3D" id="3.40.50.300">
    <property type="entry name" value="P-loop containing nucleotide triphosphate hydrolases"/>
    <property type="match status" value="1"/>
</dbReference>